<evidence type="ECO:0000313" key="2">
    <source>
        <dbReference type="EMBL" id="CAF4085547.1"/>
    </source>
</evidence>
<evidence type="ECO:0000313" key="3">
    <source>
        <dbReference type="Proteomes" id="UP000663829"/>
    </source>
</evidence>
<dbReference type="Proteomes" id="UP000663829">
    <property type="component" value="Unassembled WGS sequence"/>
</dbReference>
<sequence>MSSANMVDFNLQQGNDIDIESQKSYSTPTHGELIQNNITPSVQHQLITNEKNYVHTEAVPIYTSQNSEFVQLPPITEFQKPMISQEQNPGKSIKTVLEPSAMPIEESNNQQQMSITSNELTYNQLIKLSQAHMCMTYDLRTNHEALDHQENLELDRTSSLDTDNQNIDLLDGGETTPQEAILHQKENSISNDNNTLIDLHLKFFKHYLQDNSINNDSRCPTAHKHTENI</sequence>
<name>A0A815CPJ7_9BILA</name>
<dbReference type="EMBL" id="CAJOBC010029987">
    <property type="protein sequence ID" value="CAF4085547.1"/>
    <property type="molecule type" value="Genomic_DNA"/>
</dbReference>
<proteinExistence type="predicted"/>
<organism evidence="1 3">
    <name type="scientific">Didymodactylos carnosus</name>
    <dbReference type="NCBI Taxonomy" id="1234261"/>
    <lineage>
        <taxon>Eukaryota</taxon>
        <taxon>Metazoa</taxon>
        <taxon>Spiralia</taxon>
        <taxon>Gnathifera</taxon>
        <taxon>Rotifera</taxon>
        <taxon>Eurotatoria</taxon>
        <taxon>Bdelloidea</taxon>
        <taxon>Philodinida</taxon>
        <taxon>Philodinidae</taxon>
        <taxon>Didymodactylos</taxon>
    </lineage>
</organism>
<reference evidence="1" key="1">
    <citation type="submission" date="2021-02" db="EMBL/GenBank/DDBJ databases">
        <authorList>
            <person name="Nowell W R."/>
        </authorList>
    </citation>
    <scope>NUCLEOTIDE SEQUENCE</scope>
</reference>
<comment type="caution">
    <text evidence="1">The sequence shown here is derived from an EMBL/GenBank/DDBJ whole genome shotgun (WGS) entry which is preliminary data.</text>
</comment>
<protein>
    <submittedName>
        <fullName evidence="1">Uncharacterized protein</fullName>
    </submittedName>
</protein>
<keyword evidence="3" id="KW-1185">Reference proteome</keyword>
<accession>A0A815CPJ7</accession>
<dbReference type="Proteomes" id="UP000681722">
    <property type="component" value="Unassembled WGS sequence"/>
</dbReference>
<dbReference type="EMBL" id="CAJNOQ010011807">
    <property type="protein sequence ID" value="CAF1285622.1"/>
    <property type="molecule type" value="Genomic_DNA"/>
</dbReference>
<evidence type="ECO:0000313" key="1">
    <source>
        <dbReference type="EMBL" id="CAF1285622.1"/>
    </source>
</evidence>
<dbReference type="AlphaFoldDB" id="A0A815CPJ7"/>
<gene>
    <name evidence="1" type="ORF">GPM918_LOCUS27774</name>
    <name evidence="2" type="ORF">SRO942_LOCUS28161</name>
</gene>